<protein>
    <submittedName>
        <fullName evidence="3">Fibrous sheath CABYR-binding protein-like isoform X5</fullName>
    </submittedName>
    <submittedName>
        <fullName evidence="4">Fibrous sheath CABYR-binding protein-like isoform X6</fullName>
    </submittedName>
</protein>
<feature type="compositionally biased region" description="Basic and acidic residues" evidence="1">
    <location>
        <begin position="332"/>
        <end position="354"/>
    </location>
</feature>
<feature type="compositionally biased region" description="Basic and acidic residues" evidence="1">
    <location>
        <begin position="200"/>
        <end position="213"/>
    </location>
</feature>
<feature type="compositionally biased region" description="Basic and acidic residues" evidence="1">
    <location>
        <begin position="142"/>
        <end position="155"/>
    </location>
</feature>
<feature type="compositionally biased region" description="Low complexity" evidence="1">
    <location>
        <begin position="365"/>
        <end position="375"/>
    </location>
</feature>
<dbReference type="RefSeq" id="XP_014002471.1">
    <property type="nucleotide sequence ID" value="XM_014146996.1"/>
</dbReference>
<dbReference type="GeneID" id="106572634"/>
<feature type="region of interest" description="Disordered" evidence="1">
    <location>
        <begin position="426"/>
        <end position="477"/>
    </location>
</feature>
<evidence type="ECO:0000313" key="3">
    <source>
        <dbReference type="RefSeq" id="XP_014002471.1"/>
    </source>
</evidence>
<feature type="compositionally biased region" description="Basic and acidic residues" evidence="1">
    <location>
        <begin position="180"/>
        <end position="193"/>
    </location>
</feature>
<reference evidence="3 4" key="1">
    <citation type="submission" date="2025-04" db="UniProtKB">
        <authorList>
            <consortium name="RefSeq"/>
        </authorList>
    </citation>
    <scope>IDENTIFICATION</scope>
    <source>
        <tissue evidence="3 4">Muscle</tissue>
    </source>
</reference>
<dbReference type="AlphaFoldDB" id="A0A1S3MHV3"/>
<feature type="compositionally biased region" description="Low complexity" evidence="1">
    <location>
        <begin position="430"/>
        <end position="442"/>
    </location>
</feature>
<feature type="compositionally biased region" description="Polar residues" evidence="1">
    <location>
        <begin position="28"/>
        <end position="50"/>
    </location>
</feature>
<evidence type="ECO:0000313" key="2">
    <source>
        <dbReference type="Proteomes" id="UP001652741"/>
    </source>
</evidence>
<feature type="compositionally biased region" description="Polar residues" evidence="1">
    <location>
        <begin position="88"/>
        <end position="98"/>
    </location>
</feature>
<dbReference type="RefSeq" id="XP_014002472.1">
    <property type="nucleotide sequence ID" value="XM_014146997.1"/>
</dbReference>
<dbReference type="Proteomes" id="UP001652741">
    <property type="component" value="Chromosome ssa15"/>
</dbReference>
<keyword evidence="2" id="KW-1185">Reference proteome</keyword>
<evidence type="ECO:0000256" key="1">
    <source>
        <dbReference type="SAM" id="MobiDB-lite"/>
    </source>
</evidence>
<sequence>MGNEHSKNKAEQAPEKPLHGGLNGHAVSISSNGLENVTSEAAVEQNSMPTSLPPSEESGIVEADGSGLGPVVVEQKSAVKKVPEVEPETQNAKTQNTAEPELEPATQEKEEPKNSTQEKVNIFENLFKKKAKPQPTPNPDPALEKEEPIREKIVEEIESSAEDQKVPVAVTDGIQAEPLAEVKEDTETSKERPNPSPEAEEVKSPKIAEESSHIQENQEGESQTEDNPVMNFFKTLVTPIKKNKQETATPDVAKDQKEAQPTTTTAAQLVDATAKGGMLIPPAAAPAPAPAPAPAAAPAAAPAPPAAAAPAPAPPKMEVKAELAAQPVTNAPKEEPKGAAKEAEAAKPKSDRPFSRLFSRKTVEPVEPQPVVEVQNVDFSKTATLEASATLEPPPPAPEDEKTPAASKASPFTSFSLFKTMAAVPKKEVPAPAAEAVAGPSVAKDEPKAPEDPAVDSKPVSGPSEVMENSPVLPKRLEKRNSIHLFFKNLGKRQSDAGVQTEPEKTK</sequence>
<feature type="compositionally biased region" description="Pro residues" evidence="1">
    <location>
        <begin position="283"/>
        <end position="315"/>
    </location>
</feature>
<accession>A0A1S3MHV3</accession>
<feature type="compositionally biased region" description="Basic and acidic residues" evidence="1">
    <location>
        <begin position="1"/>
        <end position="18"/>
    </location>
</feature>
<evidence type="ECO:0000313" key="4">
    <source>
        <dbReference type="RefSeq" id="XP_014002472.1"/>
    </source>
</evidence>
<name>A0A1S3MHV3_SALSA</name>
<proteinExistence type="predicted"/>
<gene>
    <name evidence="3 4" type="primary">LOC106572634</name>
</gene>
<feature type="region of interest" description="Disordered" evidence="1">
    <location>
        <begin position="1"/>
        <end position="409"/>
    </location>
</feature>
<organism evidence="2 3">
    <name type="scientific">Salmo salar</name>
    <name type="common">Atlantic salmon</name>
    <dbReference type="NCBI Taxonomy" id="8030"/>
    <lineage>
        <taxon>Eukaryota</taxon>
        <taxon>Metazoa</taxon>
        <taxon>Chordata</taxon>
        <taxon>Craniata</taxon>
        <taxon>Vertebrata</taxon>
        <taxon>Euteleostomi</taxon>
        <taxon>Actinopterygii</taxon>
        <taxon>Neopterygii</taxon>
        <taxon>Teleostei</taxon>
        <taxon>Protacanthopterygii</taxon>
        <taxon>Salmoniformes</taxon>
        <taxon>Salmonidae</taxon>
        <taxon>Salmoninae</taxon>
        <taxon>Salmo</taxon>
    </lineage>
</organism>